<dbReference type="Proteomes" id="UP000241986">
    <property type="component" value="Unassembled WGS sequence"/>
</dbReference>
<feature type="domain" description="BIG2" evidence="1">
    <location>
        <begin position="43"/>
        <end position="124"/>
    </location>
</feature>
<comment type="caution">
    <text evidence="2">The sequence shown here is derived from an EMBL/GenBank/DDBJ whole genome shotgun (WGS) entry which is preliminary data.</text>
</comment>
<name>A0A2T4MUY2_AERVE</name>
<protein>
    <recommendedName>
        <fullName evidence="1">BIG2 domain-containing protein</fullName>
    </recommendedName>
</protein>
<evidence type="ECO:0000313" key="2">
    <source>
        <dbReference type="EMBL" id="PTH78286.1"/>
    </source>
</evidence>
<gene>
    <name evidence="2" type="ORF">DAA48_25645</name>
</gene>
<organism evidence="2 3">
    <name type="scientific">Aeromonas veronii</name>
    <dbReference type="NCBI Taxonomy" id="654"/>
    <lineage>
        <taxon>Bacteria</taxon>
        <taxon>Pseudomonadati</taxon>
        <taxon>Pseudomonadota</taxon>
        <taxon>Gammaproteobacteria</taxon>
        <taxon>Aeromonadales</taxon>
        <taxon>Aeromonadaceae</taxon>
        <taxon>Aeromonas</taxon>
    </lineage>
</organism>
<evidence type="ECO:0000259" key="1">
    <source>
        <dbReference type="SMART" id="SM00635"/>
    </source>
</evidence>
<accession>A0A2T4MUY2</accession>
<sequence length="791" mass="86031">MNRLLFFWGLIVVFLLAGCGGGDSNDGAPSNIKKSLQEISIELMETPILGVSTLSVIVGQELSFKAIGKFDDGTIQDLTSSVSWFLDHPESIHINASGRAIGISVGKSTIKANFNGIISNGITIDTISPHLQEITITFNRDNLPIGSLIQAKAIGIYENGITSNITSLVEWSSSLALVSFQKDGLLKPISVGIDVITASYQGIISSPRDIKVTDAIIESISISSKSTKIDKNLTTRFTATAIYSDNTEVDVTNSAKWSSSNVNIATVDNTGLVNAIAVGNANIQASFSGKTSQSVTLNVTAPTLEKLEIITTKRHFFVTEEYYLKAQKLFSNGEREDVTKQVTWTSTYNKIIEIDHTGLMKALATGDSIINASGFGLVSNDLMLTVNNATLTRIDILSPISSLKAGQTSQLKVIAVDSANNMVDITDDASFNVSKSNVVSVSKGGVVKALRPGFTTLNVQYQHLTSSEIKIEVEDFNSINIEPAVFSLAPNQKLQLHAFGIYNEGEKIEVTNDVAWSTTTPSSIHLDGDTNGLIKGIKPNSEIDNINATLGSFTAKSTVNVNSTNHFKRIVLARNSLFTSELELPEDGVIYSGVNEPLVFTIKGKELVVTQSQSDIFNLMSVTSEIRSSTYPSSLSAFITAVEYSYNCTQKGIDFGFCENEEDIRSDHFKMFGTRLNFDNTKSISDVYSGEYEHFRLDDSRPISYKITINTLKNTCTVEDASHHYYECNKLSINNVTGEISSLVYEITSHGRRYYGQLTGAINGASNEFITGFIHGKDNNTSIDMFSITKG</sequence>
<feature type="domain" description="BIG2" evidence="1">
    <location>
        <begin position="475"/>
        <end position="560"/>
    </location>
</feature>
<evidence type="ECO:0000313" key="3">
    <source>
        <dbReference type="Proteomes" id="UP000241986"/>
    </source>
</evidence>
<feature type="domain" description="BIG2" evidence="1">
    <location>
        <begin position="303"/>
        <end position="383"/>
    </location>
</feature>
<dbReference type="AlphaFoldDB" id="A0A2T4MUY2"/>
<feature type="domain" description="BIG2" evidence="1">
    <location>
        <begin position="390"/>
        <end position="471"/>
    </location>
</feature>
<dbReference type="EMBL" id="PZKL01000059">
    <property type="protein sequence ID" value="PTH78286.1"/>
    <property type="molecule type" value="Genomic_DNA"/>
</dbReference>
<reference evidence="2 3" key="1">
    <citation type="submission" date="2018-03" db="EMBL/GenBank/DDBJ databases">
        <title>Aeromonas veronii whole genome sequencing and analysis.</title>
        <authorList>
            <person name="Xie H."/>
            <person name="Liu T."/>
            <person name="Wang K."/>
        </authorList>
    </citation>
    <scope>NUCLEOTIDE SEQUENCE [LARGE SCALE GENOMIC DNA]</scope>
    <source>
        <strain evidence="2 3">XH.VA.1</strain>
    </source>
</reference>
<dbReference type="SUPFAM" id="SSF49373">
    <property type="entry name" value="Invasin/intimin cell-adhesion fragments"/>
    <property type="match status" value="1"/>
</dbReference>
<dbReference type="RefSeq" id="WP_107685210.1">
    <property type="nucleotide sequence ID" value="NZ_JAOTPR010000008.1"/>
</dbReference>
<proteinExistence type="predicted"/>
<feature type="domain" description="BIG2" evidence="1">
    <location>
        <begin position="216"/>
        <end position="297"/>
    </location>
</feature>
<dbReference type="InterPro" id="IPR003343">
    <property type="entry name" value="Big_2"/>
</dbReference>
<dbReference type="InterPro" id="IPR008964">
    <property type="entry name" value="Invasin/intimin_cell_adhesion"/>
</dbReference>
<dbReference type="Pfam" id="PF02368">
    <property type="entry name" value="Big_2"/>
    <property type="match status" value="1"/>
</dbReference>
<dbReference type="SMART" id="SM00635">
    <property type="entry name" value="BID_2"/>
    <property type="match status" value="5"/>
</dbReference>
<dbReference type="PROSITE" id="PS51257">
    <property type="entry name" value="PROKAR_LIPOPROTEIN"/>
    <property type="match status" value="1"/>
</dbReference>
<dbReference type="Gene3D" id="2.60.40.1080">
    <property type="match status" value="6"/>
</dbReference>